<dbReference type="SUPFAM" id="SSF90002">
    <property type="entry name" value="Hypothetical protein YjiA, C-terminal domain"/>
    <property type="match status" value="1"/>
</dbReference>
<evidence type="ECO:0000259" key="6">
    <source>
        <dbReference type="SMART" id="SM00833"/>
    </source>
</evidence>
<gene>
    <name evidence="7" type="ORF">HNR42_001296</name>
</gene>
<dbReference type="Gene3D" id="3.30.1220.10">
    <property type="entry name" value="CobW-like, C-terminal domain"/>
    <property type="match status" value="1"/>
</dbReference>
<dbReference type="Proteomes" id="UP000569951">
    <property type="component" value="Unassembled WGS sequence"/>
</dbReference>
<organism evidence="7 8">
    <name type="scientific">Deinobacterium chartae</name>
    <dbReference type="NCBI Taxonomy" id="521158"/>
    <lineage>
        <taxon>Bacteria</taxon>
        <taxon>Thermotogati</taxon>
        <taxon>Deinococcota</taxon>
        <taxon>Deinococci</taxon>
        <taxon>Deinococcales</taxon>
        <taxon>Deinococcaceae</taxon>
        <taxon>Deinobacterium</taxon>
    </lineage>
</organism>
<dbReference type="InterPro" id="IPR011629">
    <property type="entry name" value="CobW-like_C"/>
</dbReference>
<evidence type="ECO:0000256" key="1">
    <source>
        <dbReference type="ARBA" id="ARBA00022741"/>
    </source>
</evidence>
<evidence type="ECO:0000313" key="7">
    <source>
        <dbReference type="EMBL" id="MBB6097873.1"/>
    </source>
</evidence>
<comment type="similarity">
    <text evidence="4">Belongs to the SIMIBI class G3E GTPase family. ZNG1 subfamily.</text>
</comment>
<keyword evidence="3" id="KW-0143">Chaperone</keyword>
<dbReference type="RefSeq" id="WP_183985740.1">
    <property type="nucleotide sequence ID" value="NZ_JACHHG010000004.1"/>
</dbReference>
<protein>
    <submittedName>
        <fullName evidence="7">G3E family GTPase</fullName>
    </submittedName>
</protein>
<dbReference type="PANTHER" id="PTHR43603">
    <property type="entry name" value="COBW DOMAIN-CONTAINING PROTEIN DDB_G0274527"/>
    <property type="match status" value="1"/>
</dbReference>
<dbReference type="GO" id="GO:0000166">
    <property type="term" value="F:nucleotide binding"/>
    <property type="evidence" value="ECO:0007669"/>
    <property type="project" value="UniProtKB-KW"/>
</dbReference>
<keyword evidence="2" id="KW-0378">Hydrolase</keyword>
<keyword evidence="1" id="KW-0547">Nucleotide-binding</keyword>
<dbReference type="SMART" id="SM00833">
    <property type="entry name" value="CobW_C"/>
    <property type="match status" value="1"/>
</dbReference>
<dbReference type="Pfam" id="PF02492">
    <property type="entry name" value="cobW"/>
    <property type="match status" value="1"/>
</dbReference>
<evidence type="ECO:0000313" key="8">
    <source>
        <dbReference type="Proteomes" id="UP000569951"/>
    </source>
</evidence>
<dbReference type="GO" id="GO:0016787">
    <property type="term" value="F:hydrolase activity"/>
    <property type="evidence" value="ECO:0007669"/>
    <property type="project" value="UniProtKB-KW"/>
</dbReference>
<proteinExistence type="inferred from homology"/>
<dbReference type="PANTHER" id="PTHR43603:SF1">
    <property type="entry name" value="ZINC-REGULATED GTPASE METALLOPROTEIN ACTIVATOR 1"/>
    <property type="match status" value="1"/>
</dbReference>
<dbReference type="InterPro" id="IPR027417">
    <property type="entry name" value="P-loop_NTPase"/>
</dbReference>
<evidence type="ECO:0000256" key="5">
    <source>
        <dbReference type="ARBA" id="ARBA00049117"/>
    </source>
</evidence>
<evidence type="ECO:0000256" key="4">
    <source>
        <dbReference type="ARBA" id="ARBA00034320"/>
    </source>
</evidence>
<feature type="domain" description="CobW C-terminal" evidence="6">
    <location>
        <begin position="252"/>
        <end position="343"/>
    </location>
</feature>
<dbReference type="Gene3D" id="3.40.50.300">
    <property type="entry name" value="P-loop containing nucleotide triphosphate hydrolases"/>
    <property type="match status" value="1"/>
</dbReference>
<dbReference type="SUPFAM" id="SSF52540">
    <property type="entry name" value="P-loop containing nucleoside triphosphate hydrolases"/>
    <property type="match status" value="1"/>
</dbReference>
<dbReference type="Pfam" id="PF07683">
    <property type="entry name" value="CobW_C"/>
    <property type="match status" value="1"/>
</dbReference>
<sequence>MTSPSPIPITVLCGFLGAGKTTLLNHILANTEGKRVAVIVNEFGAVNVDASLVVKTDEKTIELSNGCICCTLRGDLLEAVDHLLRERELDHILIESTGIGEPLPIAQGFCLTPEDLELEPGIPNLVGRVQVDAMITVVDAAQFFELWNRSETIDGDDFGRGFGELLAEQIEFADIVVLNKTDLADPGNLGRLRDLVRITNPRARLLETQHGRVAASEVLGVGLFDFEALSQMDAWMEELEKEHTPESEEYGLSTWVYRSHVPFDPARLESLLQRGLPRNIVRSKGWVHLEGRTEATLWNHTGRLLALEAAGQWYDPAQAFTELVFIGTDLNGQALEAFLEKALAKEQA</sequence>
<reference evidence="7 8" key="1">
    <citation type="submission" date="2020-08" db="EMBL/GenBank/DDBJ databases">
        <title>Genomic Encyclopedia of Type Strains, Phase IV (KMG-IV): sequencing the most valuable type-strain genomes for metagenomic binning, comparative biology and taxonomic classification.</title>
        <authorList>
            <person name="Goeker M."/>
        </authorList>
    </citation>
    <scope>NUCLEOTIDE SEQUENCE [LARGE SCALE GENOMIC DNA]</scope>
    <source>
        <strain evidence="7 8">DSM 21458</strain>
    </source>
</reference>
<evidence type="ECO:0000256" key="3">
    <source>
        <dbReference type="ARBA" id="ARBA00023186"/>
    </source>
</evidence>
<dbReference type="AlphaFoldDB" id="A0A841HYB3"/>
<comment type="caution">
    <text evidence="7">The sequence shown here is derived from an EMBL/GenBank/DDBJ whole genome shotgun (WGS) entry which is preliminary data.</text>
</comment>
<evidence type="ECO:0000256" key="2">
    <source>
        <dbReference type="ARBA" id="ARBA00022801"/>
    </source>
</evidence>
<dbReference type="InterPro" id="IPR051927">
    <property type="entry name" value="Zn_Chap_cDPG_Synth"/>
</dbReference>
<dbReference type="CDD" id="cd03112">
    <property type="entry name" value="CobW-like"/>
    <property type="match status" value="1"/>
</dbReference>
<dbReference type="EMBL" id="JACHHG010000004">
    <property type="protein sequence ID" value="MBB6097873.1"/>
    <property type="molecule type" value="Genomic_DNA"/>
</dbReference>
<comment type="catalytic activity">
    <reaction evidence="5">
        <text>GTP + H2O = GDP + phosphate + H(+)</text>
        <dbReference type="Rhea" id="RHEA:19669"/>
        <dbReference type="ChEBI" id="CHEBI:15377"/>
        <dbReference type="ChEBI" id="CHEBI:15378"/>
        <dbReference type="ChEBI" id="CHEBI:37565"/>
        <dbReference type="ChEBI" id="CHEBI:43474"/>
        <dbReference type="ChEBI" id="CHEBI:58189"/>
    </reaction>
    <physiologicalReaction direction="left-to-right" evidence="5">
        <dbReference type="Rhea" id="RHEA:19670"/>
    </physiologicalReaction>
</comment>
<keyword evidence="8" id="KW-1185">Reference proteome</keyword>
<name>A0A841HYB3_9DEIO</name>
<dbReference type="InterPro" id="IPR003495">
    <property type="entry name" value="CobW/HypB/UreG_nucleotide-bd"/>
</dbReference>
<accession>A0A841HYB3</accession>
<dbReference type="InterPro" id="IPR036627">
    <property type="entry name" value="CobW-likC_sf"/>
</dbReference>